<evidence type="ECO:0000256" key="9">
    <source>
        <dbReference type="ARBA" id="ARBA00031996"/>
    </source>
</evidence>
<feature type="binding site" evidence="13">
    <location>
        <position position="120"/>
    </location>
    <ligand>
        <name>Mg(2+)</name>
        <dbReference type="ChEBI" id="CHEBI:18420"/>
    </ligand>
</feature>
<sequence length="232" mass="25207">MTRDPLFSPSTVRIDLFSEIIEIPPPEDREANAVDHAIPPSIAGSVPRRKAEFIAGRRAAVRALRALQCNVDEIPVGLLRSPEWPNDYAGSISHVDGTAIAVAMRRLDAPGHRAIGIDIEHVVSESIVPAIHSVALNPSEHTCVTSLSDALGPQDASTIIFSCKESFFKAAFPYVRNYFDFSAIDIVDFTLPDNTLLGQLTLDLAPTLRAGATVVFHFASLGPDTYITWCGW</sequence>
<comment type="catalytic activity">
    <reaction evidence="11">
        <text>apo-[peptidyl-carrier protein] + CoA = holo-[peptidyl-carrier protein] + adenosine 3',5'-bisphosphate + H(+)</text>
        <dbReference type="Rhea" id="RHEA:46228"/>
        <dbReference type="Rhea" id="RHEA-COMP:11479"/>
        <dbReference type="Rhea" id="RHEA-COMP:11480"/>
        <dbReference type="ChEBI" id="CHEBI:15378"/>
        <dbReference type="ChEBI" id="CHEBI:29999"/>
        <dbReference type="ChEBI" id="CHEBI:57287"/>
        <dbReference type="ChEBI" id="CHEBI:58343"/>
        <dbReference type="ChEBI" id="CHEBI:64479"/>
    </reaction>
</comment>
<dbReference type="EMBL" id="JADUNP010000072">
    <property type="protein sequence ID" value="MBH1654503.1"/>
    <property type="molecule type" value="Genomic_DNA"/>
</dbReference>
<evidence type="ECO:0000256" key="7">
    <source>
        <dbReference type="ARBA" id="ARBA00023191"/>
    </source>
</evidence>
<keyword evidence="6 16" id="KW-0808">Transferase</keyword>
<dbReference type="GO" id="GO:0009366">
    <property type="term" value="C:enterobactin synthetase complex"/>
    <property type="evidence" value="ECO:0007669"/>
    <property type="project" value="InterPro"/>
</dbReference>
<comment type="caution">
    <text evidence="16">The sequence shown here is derived from an EMBL/GenBank/DDBJ whole genome shotgun (WGS) entry which is preliminary data.</text>
</comment>
<evidence type="ECO:0000256" key="10">
    <source>
        <dbReference type="ARBA" id="ARBA00049176"/>
    </source>
</evidence>
<evidence type="ECO:0000256" key="3">
    <source>
        <dbReference type="ARBA" id="ARBA00008342"/>
    </source>
</evidence>
<evidence type="ECO:0000256" key="4">
    <source>
        <dbReference type="ARBA" id="ARBA00011503"/>
    </source>
</evidence>
<keyword evidence="13" id="KW-0479">Metal-binding</keyword>
<comment type="subunit">
    <text evidence="4">EntB, EntD, EntE, and EntF form a multienzyme complex called enterobactin synthase.</text>
</comment>
<dbReference type="PANTHER" id="PTHR38096:SF1">
    <property type="entry name" value="ENTEROBACTIN SYNTHASE COMPONENT D"/>
    <property type="match status" value="1"/>
</dbReference>
<reference evidence="16" key="1">
    <citation type="submission" date="2020-11" db="EMBL/GenBank/DDBJ databases">
        <title>Enhanced detection system for hospital associated transmission using whole genome sequencing surveillance.</title>
        <authorList>
            <person name="Harrison L.H."/>
            <person name="Van Tyne D."/>
            <person name="Marsh J.W."/>
            <person name="Griffith M.P."/>
            <person name="Snyder D.J."/>
            <person name="Cooper V.S."/>
            <person name="Mustapha M."/>
        </authorList>
    </citation>
    <scope>NUCLEOTIDE SEQUENCE</scope>
    <source>
        <strain evidence="16">STEN00091</strain>
    </source>
</reference>
<feature type="binding site" evidence="12">
    <location>
        <begin position="93"/>
        <end position="94"/>
    </location>
    <ligand>
        <name>CoA</name>
        <dbReference type="ChEBI" id="CHEBI:57287"/>
    </ligand>
</feature>
<dbReference type="InterPro" id="IPR003542">
    <property type="entry name" value="Enbac_synth_compD-like"/>
</dbReference>
<feature type="binding site" evidence="12">
    <location>
        <position position="165"/>
    </location>
    <ligand>
        <name>CoA</name>
        <dbReference type="ChEBI" id="CHEBI:57287"/>
    </ligand>
</feature>
<dbReference type="Pfam" id="PF17837">
    <property type="entry name" value="4PPT_N"/>
    <property type="match status" value="1"/>
</dbReference>
<gene>
    <name evidence="16" type="ORF">I5U67_20325</name>
</gene>
<dbReference type="GO" id="GO:0008897">
    <property type="term" value="F:holo-[acyl-carrier-protein] synthase activity"/>
    <property type="evidence" value="ECO:0007669"/>
    <property type="project" value="InterPro"/>
</dbReference>
<feature type="domain" description="4'-phosphopantetheinyl transferase" evidence="14">
    <location>
        <begin position="114"/>
        <end position="193"/>
    </location>
</feature>
<dbReference type="SUPFAM" id="SSF56214">
    <property type="entry name" value="4'-phosphopantetheinyl transferase"/>
    <property type="match status" value="1"/>
</dbReference>
<proteinExistence type="inferred from homology"/>
<dbReference type="PANTHER" id="PTHR38096">
    <property type="entry name" value="ENTEROBACTIN SYNTHASE COMPONENT D"/>
    <property type="match status" value="1"/>
</dbReference>
<accession>A0AA89WA76</accession>
<dbReference type="RefSeq" id="WP_195763220.1">
    <property type="nucleotide sequence ID" value="NZ_CP040438.1"/>
</dbReference>
<dbReference type="AlphaFoldDB" id="A0AA89WA76"/>
<feature type="binding site" evidence="12">
    <location>
        <position position="118"/>
    </location>
    <ligand>
        <name>CoA</name>
        <dbReference type="ChEBI" id="CHEBI:57287"/>
    </ligand>
</feature>
<comment type="cofactor">
    <cofactor evidence="13">
        <name>Mg(2+)</name>
        <dbReference type="ChEBI" id="CHEBI:18420"/>
    </cofactor>
</comment>
<feature type="binding site" evidence="12">
    <location>
        <position position="49"/>
    </location>
    <ligand>
        <name>CoA</name>
        <dbReference type="ChEBI" id="CHEBI:57287"/>
    </ligand>
</feature>
<evidence type="ECO:0000313" key="16">
    <source>
        <dbReference type="EMBL" id="MBH1654503.1"/>
    </source>
</evidence>
<dbReference type="Proteomes" id="UP000625930">
    <property type="component" value="Unassembled WGS sequence"/>
</dbReference>
<comment type="similarity">
    <text evidence="3">Belongs to the P-Pant transferase superfamily. EntD family.</text>
</comment>
<dbReference type="GO" id="GO:0005886">
    <property type="term" value="C:plasma membrane"/>
    <property type="evidence" value="ECO:0007669"/>
    <property type="project" value="TreeGrafter"/>
</dbReference>
<evidence type="ECO:0000313" key="17">
    <source>
        <dbReference type="Proteomes" id="UP000625930"/>
    </source>
</evidence>
<feature type="binding site" evidence="13">
    <location>
        <position position="118"/>
    </location>
    <ligand>
        <name>Mg(2+)</name>
        <dbReference type="ChEBI" id="CHEBI:18420"/>
    </ligand>
</feature>
<dbReference type="GO" id="GO:0009239">
    <property type="term" value="P:enterobactin biosynthetic process"/>
    <property type="evidence" value="ECO:0007669"/>
    <property type="project" value="UniProtKB-KW"/>
</dbReference>
<dbReference type="Pfam" id="PF01648">
    <property type="entry name" value="ACPS"/>
    <property type="match status" value="1"/>
</dbReference>
<evidence type="ECO:0000256" key="8">
    <source>
        <dbReference type="ARBA" id="ARBA00029894"/>
    </source>
</evidence>
<evidence type="ECO:0000256" key="1">
    <source>
        <dbReference type="ARBA" id="ARBA00003937"/>
    </source>
</evidence>
<evidence type="ECO:0000259" key="14">
    <source>
        <dbReference type="Pfam" id="PF01648"/>
    </source>
</evidence>
<evidence type="ECO:0000256" key="5">
    <source>
        <dbReference type="ARBA" id="ARBA00019087"/>
    </source>
</evidence>
<dbReference type="InterPro" id="IPR041354">
    <property type="entry name" value="4PPT_N"/>
</dbReference>
<protein>
    <recommendedName>
        <fullName evidence="5">Enterobactin synthase component D</fullName>
    </recommendedName>
    <alternativeName>
        <fullName evidence="8">4'-phosphopantetheinyl transferase EntD</fullName>
    </alternativeName>
    <alternativeName>
        <fullName evidence="9">Enterochelin synthase D</fullName>
    </alternativeName>
</protein>
<dbReference type="GO" id="GO:0000287">
    <property type="term" value="F:magnesium ion binding"/>
    <property type="evidence" value="ECO:0007669"/>
    <property type="project" value="InterPro"/>
</dbReference>
<comment type="catalytic activity">
    <reaction evidence="10">
        <text>apo-[aryl-carrier protein] + CoA = holo-[aryl-carrier protein] + adenosine 3',5'-bisphosphate + H(+)</text>
        <dbReference type="Rhea" id="RHEA:48404"/>
        <dbReference type="Rhea" id="RHEA-COMP:15903"/>
        <dbReference type="Rhea" id="RHEA-COMP:17557"/>
        <dbReference type="ChEBI" id="CHEBI:15378"/>
        <dbReference type="ChEBI" id="CHEBI:29999"/>
        <dbReference type="ChEBI" id="CHEBI:57287"/>
        <dbReference type="ChEBI" id="CHEBI:58343"/>
        <dbReference type="ChEBI" id="CHEBI:64479"/>
    </reaction>
</comment>
<evidence type="ECO:0000256" key="2">
    <source>
        <dbReference type="ARBA" id="ARBA00004993"/>
    </source>
</evidence>
<comment type="pathway">
    <text evidence="2">Siderophore biosynthesis; enterobactin biosynthesis.</text>
</comment>
<comment type="function">
    <text evidence="1">Involved in the biosynthesis of the siderophore enterobactin (enterochelin), which is a macrocyclic trimeric lactone of N-(2,3-dihydroxybenzoyl)-serine. The serine trilactone serves as a scaffolding for the three catechol functionalities that provide hexadentate coordination for the tightly ligated iron(2+) atoms. Plays an essential role in the assembly of the enterobactin by catalyzing the transfer of the 4'-phosphopantetheine (Ppant) moiety from coenzyme A to the apo-domains of both EntB (ArCP domain) and EntF (PCP domain) to yield their holo-forms which make them competent for the activation of 2,3-dihydroxybenzoate (DHB) and L-serine, respectively.</text>
</comment>
<feature type="domain" description="4'-phosphopantetheinyl transferase N-terminal" evidence="15">
    <location>
        <begin position="42"/>
        <end position="103"/>
    </location>
</feature>
<evidence type="ECO:0000256" key="11">
    <source>
        <dbReference type="ARBA" id="ARBA00049191"/>
    </source>
</evidence>
<dbReference type="InterPro" id="IPR037143">
    <property type="entry name" value="4-PPantetheinyl_Trfase_dom_sf"/>
</dbReference>
<keyword evidence="7" id="KW-0259">Enterobactin biosynthesis</keyword>
<feature type="binding site" evidence="12">
    <location>
        <position position="169"/>
    </location>
    <ligand>
        <name>CoA</name>
        <dbReference type="ChEBI" id="CHEBI:57287"/>
    </ligand>
</feature>
<feature type="binding site" evidence="13">
    <location>
        <position position="119"/>
    </location>
    <ligand>
        <name>Mg(2+)</name>
        <dbReference type="ChEBI" id="CHEBI:18420"/>
    </ligand>
</feature>
<evidence type="ECO:0000256" key="6">
    <source>
        <dbReference type="ARBA" id="ARBA00022679"/>
    </source>
</evidence>
<keyword evidence="13" id="KW-0460">Magnesium</keyword>
<evidence type="ECO:0000256" key="12">
    <source>
        <dbReference type="PIRSR" id="PIRSR603542-1"/>
    </source>
</evidence>
<feature type="binding site" evidence="12">
    <location>
        <position position="57"/>
    </location>
    <ligand>
        <name>CoA</name>
        <dbReference type="ChEBI" id="CHEBI:57287"/>
    </ligand>
</feature>
<evidence type="ECO:0000259" key="15">
    <source>
        <dbReference type="Pfam" id="PF17837"/>
    </source>
</evidence>
<dbReference type="PRINTS" id="PR01399">
    <property type="entry name" value="ENTSNTHTASED"/>
</dbReference>
<name>A0AA89WA76_STEMA</name>
<evidence type="ECO:0000256" key="13">
    <source>
        <dbReference type="PIRSR" id="PIRSR603542-2"/>
    </source>
</evidence>
<dbReference type="InterPro" id="IPR008278">
    <property type="entry name" value="4-PPantetheinyl_Trfase_dom"/>
</dbReference>
<organism evidence="16 17">
    <name type="scientific">Stenotrophomonas maltophilia</name>
    <name type="common">Pseudomonas maltophilia</name>
    <name type="synonym">Xanthomonas maltophilia</name>
    <dbReference type="NCBI Taxonomy" id="40324"/>
    <lineage>
        <taxon>Bacteria</taxon>
        <taxon>Pseudomonadati</taxon>
        <taxon>Pseudomonadota</taxon>
        <taxon>Gammaproteobacteria</taxon>
        <taxon>Lysobacterales</taxon>
        <taxon>Lysobacteraceae</taxon>
        <taxon>Stenotrophomonas</taxon>
        <taxon>Stenotrophomonas maltophilia group</taxon>
    </lineage>
</organism>